<evidence type="ECO:0000313" key="3">
    <source>
        <dbReference type="Proteomes" id="UP000263013"/>
    </source>
</evidence>
<dbReference type="Gene3D" id="2.40.128.200">
    <property type="match status" value="1"/>
</dbReference>
<evidence type="ECO:0008006" key="4">
    <source>
        <dbReference type="Google" id="ProtNLM"/>
    </source>
</evidence>
<reference evidence="2 3" key="1">
    <citation type="submission" date="2017-05" db="EMBL/GenBank/DDBJ databases">
        <title>Complete genome sequence of Meiothermus taiwanensis WR-220.</title>
        <authorList>
            <person name="Wu W.-L."/>
            <person name="Lo W.-S."/>
            <person name="Kuo C.-H."/>
            <person name="Wu S.-H."/>
        </authorList>
    </citation>
    <scope>NUCLEOTIDE SEQUENCE [LARGE SCALE GENOMIC DNA]</scope>
    <source>
        <strain evidence="2 3">WR-220</strain>
    </source>
</reference>
<keyword evidence="1" id="KW-0732">Signal</keyword>
<gene>
    <name evidence="2" type="ORF">Mtai_v1c00780</name>
</gene>
<dbReference type="Proteomes" id="UP000263013">
    <property type="component" value="Chromosome"/>
</dbReference>
<feature type="signal peptide" evidence="1">
    <location>
        <begin position="1"/>
        <end position="21"/>
    </location>
</feature>
<dbReference type="PROSITE" id="PS51257">
    <property type="entry name" value="PROKAR_LIPOPROTEIN"/>
    <property type="match status" value="1"/>
</dbReference>
<accession>A0ABN5LSM8</accession>
<dbReference type="RefSeq" id="WP_027888099.1">
    <property type="nucleotide sequence ID" value="NZ_CP021130.1"/>
</dbReference>
<proteinExistence type="predicted"/>
<dbReference type="EMBL" id="CP021130">
    <property type="protein sequence ID" value="AWR85330.1"/>
    <property type="molecule type" value="Genomic_DNA"/>
</dbReference>
<feature type="chain" id="PRO_5046884614" description="C-type lysozyme inhibitor domain-containing protein" evidence="1">
    <location>
        <begin position="22"/>
        <end position="127"/>
    </location>
</feature>
<evidence type="ECO:0000313" key="2">
    <source>
        <dbReference type="EMBL" id="AWR85330.1"/>
    </source>
</evidence>
<organism evidence="2 3">
    <name type="scientific">Meiothermus taiwanensis WR-220</name>
    <dbReference type="NCBI Taxonomy" id="1339250"/>
    <lineage>
        <taxon>Bacteria</taxon>
        <taxon>Thermotogati</taxon>
        <taxon>Deinococcota</taxon>
        <taxon>Deinococci</taxon>
        <taxon>Thermales</taxon>
        <taxon>Thermaceae</taxon>
        <taxon>Meiothermus</taxon>
    </lineage>
</organism>
<sequence>MLRPLLLLLLAFALSSCILLVEEDEPRRPVQPVQPVTPVTPVQPSIVTPGPGTFTYRCSGGTLVVNYLDSNNLRLFYDGAFQNLSLVRRSPTLLFSGGAGGAYTWEWTGSRGTLTVRGQVVLSNCAL</sequence>
<dbReference type="SUPFAM" id="SSF141488">
    <property type="entry name" value="YdhA-like"/>
    <property type="match status" value="1"/>
</dbReference>
<keyword evidence="3" id="KW-1185">Reference proteome</keyword>
<name>A0ABN5LSM8_9DEIN</name>
<dbReference type="InterPro" id="IPR036328">
    <property type="entry name" value="MliC_sf"/>
</dbReference>
<protein>
    <recommendedName>
        <fullName evidence="4">C-type lysozyme inhibitor domain-containing protein</fullName>
    </recommendedName>
</protein>
<evidence type="ECO:0000256" key="1">
    <source>
        <dbReference type="SAM" id="SignalP"/>
    </source>
</evidence>